<sequence length="110" mass="11360">MAYDSAFSPFGATYLVGTSAVQAKTNNNIYPTAYRIMNLTSSIVRVGWAPQEPNDATVTPVATTPTADGIANVLSIPALGVAVFSGIPPNAWFIASAATSLEITPGEGKL</sequence>
<dbReference type="EMBL" id="LR796969">
    <property type="protein sequence ID" value="CAB4178601.1"/>
    <property type="molecule type" value="Genomic_DNA"/>
</dbReference>
<evidence type="ECO:0000313" key="3">
    <source>
        <dbReference type="EMBL" id="CAB4178601.1"/>
    </source>
</evidence>
<evidence type="ECO:0000313" key="2">
    <source>
        <dbReference type="EMBL" id="CAB4172790.1"/>
    </source>
</evidence>
<accession>A0A6J5PB66</accession>
<proteinExistence type="predicted"/>
<evidence type="ECO:0000313" key="1">
    <source>
        <dbReference type="EMBL" id="CAB4166335.1"/>
    </source>
</evidence>
<protein>
    <submittedName>
        <fullName evidence="1">Uncharacterized protein</fullName>
    </submittedName>
</protein>
<organism evidence="1">
    <name type="scientific">uncultured Caudovirales phage</name>
    <dbReference type="NCBI Taxonomy" id="2100421"/>
    <lineage>
        <taxon>Viruses</taxon>
        <taxon>Duplodnaviria</taxon>
        <taxon>Heunggongvirae</taxon>
        <taxon>Uroviricota</taxon>
        <taxon>Caudoviricetes</taxon>
        <taxon>Peduoviridae</taxon>
        <taxon>Maltschvirus</taxon>
        <taxon>Maltschvirus maltsch</taxon>
    </lineage>
</organism>
<reference evidence="1" key="1">
    <citation type="submission" date="2020-04" db="EMBL/GenBank/DDBJ databases">
        <authorList>
            <person name="Chiriac C."/>
            <person name="Salcher M."/>
            <person name="Ghai R."/>
            <person name="Kavagutti S V."/>
        </authorList>
    </citation>
    <scope>NUCLEOTIDE SEQUENCE</scope>
</reference>
<gene>
    <name evidence="3" type="ORF">UFOVP1019_2</name>
    <name evidence="4" type="ORF">UFOVP1618_36</name>
    <name evidence="1" type="ORF">UFOVP846_24</name>
    <name evidence="2" type="ORF">UFOVP940_4</name>
</gene>
<dbReference type="EMBL" id="LR797482">
    <property type="protein sequence ID" value="CAB4219489.1"/>
    <property type="molecule type" value="Genomic_DNA"/>
</dbReference>
<dbReference type="EMBL" id="LR796891">
    <property type="protein sequence ID" value="CAB4172790.1"/>
    <property type="molecule type" value="Genomic_DNA"/>
</dbReference>
<name>A0A6J5PB66_9CAUD</name>
<evidence type="ECO:0000313" key="4">
    <source>
        <dbReference type="EMBL" id="CAB4219489.1"/>
    </source>
</evidence>
<dbReference type="EMBL" id="LR796779">
    <property type="protein sequence ID" value="CAB4166335.1"/>
    <property type="molecule type" value="Genomic_DNA"/>
</dbReference>